<dbReference type="InterPro" id="IPR036378">
    <property type="entry name" value="FAS1_dom_sf"/>
</dbReference>
<dbReference type="CDD" id="cd00109">
    <property type="entry name" value="Kunitz-type"/>
    <property type="match status" value="1"/>
</dbReference>
<dbReference type="Gene3D" id="3.10.450.10">
    <property type="match status" value="3"/>
</dbReference>
<dbReference type="Pfam" id="PF00014">
    <property type="entry name" value="Kunitz_BPTI"/>
    <property type="match status" value="1"/>
</dbReference>
<name>A0ABQ9ZQW1_9CRUS</name>
<gene>
    <name evidence="5" type="ORF">OUZ56_030297</name>
</gene>
<proteinExistence type="inferred from homology"/>
<dbReference type="SMART" id="SM00131">
    <property type="entry name" value="KU"/>
    <property type="match status" value="1"/>
</dbReference>
<evidence type="ECO:0000256" key="2">
    <source>
        <dbReference type="SAM" id="MobiDB-lite"/>
    </source>
</evidence>
<feature type="signal peptide" evidence="3">
    <location>
        <begin position="1"/>
        <end position="29"/>
    </location>
</feature>
<organism evidence="5 6">
    <name type="scientific">Daphnia magna</name>
    <dbReference type="NCBI Taxonomy" id="35525"/>
    <lineage>
        <taxon>Eukaryota</taxon>
        <taxon>Metazoa</taxon>
        <taxon>Ecdysozoa</taxon>
        <taxon>Arthropoda</taxon>
        <taxon>Crustacea</taxon>
        <taxon>Branchiopoda</taxon>
        <taxon>Diplostraca</taxon>
        <taxon>Cladocera</taxon>
        <taxon>Anomopoda</taxon>
        <taxon>Daphniidae</taxon>
        <taxon>Daphnia</taxon>
    </lineage>
</organism>
<keyword evidence="3" id="KW-0732">Signal</keyword>
<keyword evidence="6" id="KW-1185">Reference proteome</keyword>
<dbReference type="InterPro" id="IPR046350">
    <property type="entry name" value="Cystatin_sf"/>
</dbReference>
<dbReference type="Gene3D" id="4.10.410.10">
    <property type="entry name" value="Pancreatic trypsin inhibitor Kunitz domain"/>
    <property type="match status" value="1"/>
</dbReference>
<protein>
    <recommendedName>
        <fullName evidence="4">BPTI/Kunitz inhibitor domain-containing protein</fullName>
    </recommendedName>
</protein>
<dbReference type="PANTHER" id="PTHR47364:SF2">
    <property type="entry name" value="CYSTEINE PROTEINASE INHIBITOR 5"/>
    <property type="match status" value="1"/>
</dbReference>
<dbReference type="CDD" id="cd00042">
    <property type="entry name" value="CY"/>
    <property type="match status" value="3"/>
</dbReference>
<comment type="similarity">
    <text evidence="1">Belongs to the cystatin family.</text>
</comment>
<evidence type="ECO:0000313" key="6">
    <source>
        <dbReference type="Proteomes" id="UP001234178"/>
    </source>
</evidence>
<dbReference type="SMART" id="SM00043">
    <property type="entry name" value="CY"/>
    <property type="match status" value="3"/>
</dbReference>
<evidence type="ECO:0000256" key="1">
    <source>
        <dbReference type="ARBA" id="ARBA00009403"/>
    </source>
</evidence>
<feature type="domain" description="BPTI/Kunitz inhibitor" evidence="4">
    <location>
        <begin position="383"/>
        <end position="436"/>
    </location>
</feature>
<reference evidence="5 6" key="1">
    <citation type="journal article" date="2023" name="Nucleic Acids Res.">
        <title>The hologenome of Daphnia magna reveals possible DNA methylation and microbiome-mediated evolution of the host genome.</title>
        <authorList>
            <person name="Chaturvedi A."/>
            <person name="Li X."/>
            <person name="Dhandapani V."/>
            <person name="Marshall H."/>
            <person name="Kissane S."/>
            <person name="Cuenca-Cambronero M."/>
            <person name="Asole G."/>
            <person name="Calvet F."/>
            <person name="Ruiz-Romero M."/>
            <person name="Marangio P."/>
            <person name="Guigo R."/>
            <person name="Rago D."/>
            <person name="Mirbahai L."/>
            <person name="Eastwood N."/>
            <person name="Colbourne J.K."/>
            <person name="Zhou J."/>
            <person name="Mallon E."/>
            <person name="Orsini L."/>
        </authorList>
    </citation>
    <scope>NUCLEOTIDE SEQUENCE [LARGE SCALE GENOMIC DNA]</scope>
    <source>
        <strain evidence="5">LRV0_1</strain>
    </source>
</reference>
<dbReference type="InterPro" id="IPR002223">
    <property type="entry name" value="Kunitz_BPTI"/>
</dbReference>
<dbReference type="PROSITE" id="PS00287">
    <property type="entry name" value="CYSTATIN"/>
    <property type="match status" value="1"/>
</dbReference>
<evidence type="ECO:0000313" key="5">
    <source>
        <dbReference type="EMBL" id="KAK4015316.1"/>
    </source>
</evidence>
<dbReference type="SUPFAM" id="SSF54403">
    <property type="entry name" value="Cystatin/monellin"/>
    <property type="match status" value="3"/>
</dbReference>
<feature type="compositionally biased region" description="Polar residues" evidence="2">
    <location>
        <begin position="616"/>
        <end position="628"/>
    </location>
</feature>
<sequence length="646" mass="70534">MAHSPTPTVGFLMLIASLIVGGAISGSLAQRRFGARGNMAGGYSSVDVDDDLVKEMADFATTALSESSNSEPLALIKIVKAEWQIVAGKNFKLILELDNVRHASEDENLVCEVIVFDQSWTNTRQLRKSNCLPTRVIHSWTKTRELAESNGPNEMTPVVEEVIVETRAPVVGGYSKIDVKHTNVKEIADFATSSISESSNSGPLVLLNIVEAEVQVVAGRNYKLTLELGSAIDGATGSNLVCKVVVFDQSWTSRRHLRESHCLPSTDLVTEIMRAIDGHQELWRVASYLNESREELSKEFPLVSPDGVKLSYTFFAPTSFAFVMQTPQDVGDPLLMDSDFRRSILTRHLSASLISSDDLAKLDLVVMASRSATLTRRSTNEDCNLPPANTENGECEAYIPSWTFKSNSGTCESYVYGGCGQTANLFETEEACQAACDPAVHPLTNLINEAEIQPVAIPLAHDFGTVYVINRVFMDGDEVSEVLRKNPSPGYGFFGLPLEGNPLIPNENILGRITGGYSSNNVDDPEIKEIADFAVAAMSVNLGSVRLVRILKADTNTVAGKNFNLILELKRVVQGDDGQDLLCDAVVFDQPWTNTRKLSESSCLSVKTIASWNEVNKQPASEPESNCLQMKDPVSNDEQVTTEDPV</sequence>
<evidence type="ECO:0000256" key="3">
    <source>
        <dbReference type="SAM" id="SignalP"/>
    </source>
</evidence>
<dbReference type="InterPro" id="IPR036880">
    <property type="entry name" value="Kunitz_BPTI_sf"/>
</dbReference>
<dbReference type="Pfam" id="PF16845">
    <property type="entry name" value="SQAPI"/>
    <property type="match status" value="2"/>
</dbReference>
<evidence type="ECO:0000259" key="4">
    <source>
        <dbReference type="PROSITE" id="PS50279"/>
    </source>
</evidence>
<comment type="caution">
    <text evidence="5">The sequence shown here is derived from an EMBL/GenBank/DDBJ whole genome shotgun (WGS) entry which is preliminary data.</text>
</comment>
<accession>A0ABQ9ZQW1</accession>
<dbReference type="EMBL" id="JAOYFB010000005">
    <property type="protein sequence ID" value="KAK4015316.1"/>
    <property type="molecule type" value="Genomic_DNA"/>
</dbReference>
<feature type="region of interest" description="Disordered" evidence="2">
    <location>
        <begin position="616"/>
        <end position="646"/>
    </location>
</feature>
<dbReference type="InterPro" id="IPR018073">
    <property type="entry name" value="Prot_inh_cystat_CS"/>
</dbReference>
<dbReference type="PANTHER" id="PTHR47364">
    <property type="entry name" value="CYSTEINE PROTEINASE INHIBITOR 5"/>
    <property type="match status" value="1"/>
</dbReference>
<feature type="chain" id="PRO_5046065418" description="BPTI/Kunitz inhibitor domain-containing protein" evidence="3">
    <location>
        <begin position="30"/>
        <end position="646"/>
    </location>
</feature>
<dbReference type="Proteomes" id="UP001234178">
    <property type="component" value="Unassembled WGS sequence"/>
</dbReference>
<dbReference type="SUPFAM" id="SSF82153">
    <property type="entry name" value="FAS1 domain"/>
    <property type="match status" value="1"/>
</dbReference>
<dbReference type="PROSITE" id="PS50279">
    <property type="entry name" value="BPTI_KUNITZ_2"/>
    <property type="match status" value="1"/>
</dbReference>
<dbReference type="SUPFAM" id="SSF57362">
    <property type="entry name" value="BPTI-like"/>
    <property type="match status" value="1"/>
</dbReference>
<dbReference type="InterPro" id="IPR000010">
    <property type="entry name" value="Cystatin_dom"/>
</dbReference>